<dbReference type="AlphaFoldDB" id="A0A8J3MSE2"/>
<protein>
    <recommendedName>
        <fullName evidence="3">MalT-like TPR region domain-containing protein</fullName>
    </recommendedName>
</protein>
<proteinExistence type="predicted"/>
<gene>
    <name evidence="1" type="ORF">KSX_29340</name>
</gene>
<accession>A0A8J3MSE2</accession>
<evidence type="ECO:0000313" key="1">
    <source>
        <dbReference type="EMBL" id="GHO44771.1"/>
    </source>
</evidence>
<evidence type="ECO:0008006" key="3">
    <source>
        <dbReference type="Google" id="ProtNLM"/>
    </source>
</evidence>
<sequence length="749" mass="85613">MRAQVFELRRRVIQQPTNAASLLHYLQEQDLEEGKRYLREHKAEFGDPAIIGPWLREESLKFLHTQPSIALKLADLLIFYGLHVEHPASYALGMLSRGSNLVNRGYYQAALKCLDEGGETLRTLGDELNWARSRIVWIIACAWLGDVEAALKEADRAREVFLRLEAYYWSCALDINTAVICKYAGRYQQALELYDRVLQTYPLLKDSDPNLIRHSIAIAENNKATNLALLGRFEESSRRLVQAQRSFETLGDMRSVLKCELNLASNQYVQGYYGSALRHYYNARDMYRQHNFEHPLMLSEMLQQMALCFSKLNRVNDACQLAAQAVETVKSAGEAASADKVEPLREYAMILMSTGQLNEALEVLAEAEDVLASDTFTYLTATTRLRRAEILIKQGLFESGYALAQEIRNYCEDQGLVALSLRARIVMVEALIGLVRLGEEQEQRLQLAEELCRPLIVMAQQHNLQDIAYRSRHLLGRMAQARGDKQRAIRYLHSAIGHIEHVLNDLVYDLSPTFLRTAWEVYEDMISLQLQQGHAELAFHYLERARSIALRQYLRTSDGEQQKDGKQAKIFEEARRAKGASVLQREYELTLWQGKYHSYSALLSTPEAELVEPIEREQIEAELKLCEAKITELFEWLHLLRTDVSVARLPKERSQRERSPISKVEVAPLRDALSNNQTLLAYYIHQDSLIIFALTREKLYVYEQAGQIAQLEQTLLLLHAHLQPGGWPDAQHPPISKHVDCSKGSIACL</sequence>
<dbReference type="Gene3D" id="1.25.40.10">
    <property type="entry name" value="Tetratricopeptide repeat domain"/>
    <property type="match status" value="3"/>
</dbReference>
<dbReference type="InterPro" id="IPR011990">
    <property type="entry name" value="TPR-like_helical_dom_sf"/>
</dbReference>
<dbReference type="EMBL" id="BNJF01000001">
    <property type="protein sequence ID" value="GHO44771.1"/>
    <property type="molecule type" value="Genomic_DNA"/>
</dbReference>
<name>A0A8J3MSE2_9CHLR</name>
<comment type="caution">
    <text evidence="1">The sequence shown here is derived from an EMBL/GenBank/DDBJ whole genome shotgun (WGS) entry which is preliminary data.</text>
</comment>
<dbReference type="SUPFAM" id="SSF48452">
    <property type="entry name" value="TPR-like"/>
    <property type="match status" value="3"/>
</dbReference>
<dbReference type="RefSeq" id="WP_220194143.1">
    <property type="nucleotide sequence ID" value="NZ_BNJF01000001.1"/>
</dbReference>
<dbReference type="Proteomes" id="UP000612362">
    <property type="component" value="Unassembled WGS sequence"/>
</dbReference>
<reference evidence="1" key="1">
    <citation type="submission" date="2020-10" db="EMBL/GenBank/DDBJ databases">
        <title>Taxonomic study of unclassified bacteria belonging to the class Ktedonobacteria.</title>
        <authorList>
            <person name="Yabe S."/>
            <person name="Wang C.M."/>
            <person name="Zheng Y."/>
            <person name="Sakai Y."/>
            <person name="Cavaletti L."/>
            <person name="Monciardini P."/>
            <person name="Donadio S."/>
        </authorList>
    </citation>
    <scope>NUCLEOTIDE SEQUENCE</scope>
    <source>
        <strain evidence="1">SOSP1-1</strain>
    </source>
</reference>
<keyword evidence="2" id="KW-1185">Reference proteome</keyword>
<evidence type="ECO:0000313" key="2">
    <source>
        <dbReference type="Proteomes" id="UP000612362"/>
    </source>
</evidence>
<organism evidence="1 2">
    <name type="scientific">Ktedonospora formicarum</name>
    <dbReference type="NCBI Taxonomy" id="2778364"/>
    <lineage>
        <taxon>Bacteria</taxon>
        <taxon>Bacillati</taxon>
        <taxon>Chloroflexota</taxon>
        <taxon>Ktedonobacteria</taxon>
        <taxon>Ktedonobacterales</taxon>
        <taxon>Ktedonobacteraceae</taxon>
        <taxon>Ktedonospora</taxon>
    </lineage>
</organism>